<dbReference type="GO" id="GO:0006811">
    <property type="term" value="P:monoatomic ion transport"/>
    <property type="evidence" value="ECO:0007669"/>
    <property type="project" value="UniProtKB-KW"/>
</dbReference>
<dbReference type="PANTHER" id="PTHR30329">
    <property type="entry name" value="STATOR ELEMENT OF FLAGELLAR MOTOR COMPLEX"/>
    <property type="match status" value="1"/>
</dbReference>
<evidence type="ECO:0000313" key="14">
    <source>
        <dbReference type="EMBL" id="SER09961.1"/>
    </source>
</evidence>
<dbReference type="GO" id="GO:0015288">
    <property type="term" value="F:porin activity"/>
    <property type="evidence" value="ECO:0007669"/>
    <property type="project" value="UniProtKB-KW"/>
</dbReference>
<feature type="chain" id="PRO_5011497688" evidence="12">
    <location>
        <begin position="23"/>
        <end position="385"/>
    </location>
</feature>
<dbReference type="STRING" id="489703.SAMN04488038_1165"/>
<dbReference type="EMBL" id="FOFS01000016">
    <property type="protein sequence ID" value="SER09961.1"/>
    <property type="molecule type" value="Genomic_DNA"/>
</dbReference>
<evidence type="ECO:0000256" key="7">
    <source>
        <dbReference type="ARBA" id="ARBA00023114"/>
    </source>
</evidence>
<keyword evidence="6" id="KW-0406">Ion transport</keyword>
<dbReference type="SUPFAM" id="SSF103088">
    <property type="entry name" value="OmpA-like"/>
    <property type="match status" value="1"/>
</dbReference>
<feature type="region of interest" description="Disordered" evidence="11">
    <location>
        <begin position="193"/>
        <end position="223"/>
    </location>
</feature>
<feature type="domain" description="OmpA-like" evidence="13">
    <location>
        <begin position="265"/>
        <end position="385"/>
    </location>
</feature>
<dbReference type="InterPro" id="IPR011250">
    <property type="entry name" value="OMP/PagP_B-barrel"/>
</dbReference>
<dbReference type="PANTHER" id="PTHR30329:SF21">
    <property type="entry name" value="LIPOPROTEIN YIAD-RELATED"/>
    <property type="match status" value="1"/>
</dbReference>
<evidence type="ECO:0000256" key="1">
    <source>
        <dbReference type="ARBA" id="ARBA00004571"/>
    </source>
</evidence>
<dbReference type="RefSeq" id="WP_177189057.1">
    <property type="nucleotide sequence ID" value="NZ_FOFS01000016.1"/>
</dbReference>
<dbReference type="Pfam" id="PF00691">
    <property type="entry name" value="OmpA"/>
    <property type="match status" value="1"/>
</dbReference>
<feature type="region of interest" description="Disordered" evidence="11">
    <location>
        <begin position="357"/>
        <end position="385"/>
    </location>
</feature>
<name>A0A1H9LEP9_9GAMM</name>
<dbReference type="InterPro" id="IPR050330">
    <property type="entry name" value="Bact_OuterMem_StrucFunc"/>
</dbReference>
<dbReference type="GO" id="GO:0046930">
    <property type="term" value="C:pore complex"/>
    <property type="evidence" value="ECO:0007669"/>
    <property type="project" value="UniProtKB-KW"/>
</dbReference>
<keyword evidence="7" id="KW-0626">Porin</keyword>
<dbReference type="GO" id="GO:0009279">
    <property type="term" value="C:cell outer membrane"/>
    <property type="evidence" value="ECO:0007669"/>
    <property type="project" value="UniProtKB-SubCell"/>
</dbReference>
<dbReference type="Gene3D" id="3.30.1330.60">
    <property type="entry name" value="OmpA-like domain"/>
    <property type="match status" value="1"/>
</dbReference>
<feature type="compositionally biased region" description="Basic and acidic residues" evidence="11">
    <location>
        <begin position="203"/>
        <end position="217"/>
    </location>
</feature>
<accession>A0A1H9LEP9</accession>
<dbReference type="CDD" id="cd07185">
    <property type="entry name" value="OmpA_C-like"/>
    <property type="match status" value="1"/>
</dbReference>
<dbReference type="Gene3D" id="2.40.160.20">
    <property type="match status" value="1"/>
</dbReference>
<organism evidence="14 15">
    <name type="scientific">Solimonas aquatica</name>
    <dbReference type="NCBI Taxonomy" id="489703"/>
    <lineage>
        <taxon>Bacteria</taxon>
        <taxon>Pseudomonadati</taxon>
        <taxon>Pseudomonadota</taxon>
        <taxon>Gammaproteobacteria</taxon>
        <taxon>Nevskiales</taxon>
        <taxon>Nevskiaceae</taxon>
        <taxon>Solimonas</taxon>
    </lineage>
</organism>
<dbReference type="PROSITE" id="PS51123">
    <property type="entry name" value="OMPA_2"/>
    <property type="match status" value="1"/>
</dbReference>
<dbReference type="SUPFAM" id="SSF56925">
    <property type="entry name" value="OMPA-like"/>
    <property type="match status" value="1"/>
</dbReference>
<dbReference type="InterPro" id="IPR006690">
    <property type="entry name" value="OMPA-like_CS"/>
</dbReference>
<evidence type="ECO:0000256" key="9">
    <source>
        <dbReference type="ARBA" id="ARBA00023237"/>
    </source>
</evidence>
<dbReference type="GO" id="GO:0007155">
    <property type="term" value="P:cell adhesion"/>
    <property type="evidence" value="ECO:0007669"/>
    <property type="project" value="InterPro"/>
</dbReference>
<keyword evidence="2" id="KW-0813">Transport</keyword>
<dbReference type="SUPFAM" id="SSF103647">
    <property type="entry name" value="TSP type-3 repeat"/>
    <property type="match status" value="1"/>
</dbReference>
<dbReference type="InterPro" id="IPR003367">
    <property type="entry name" value="Thrombospondin_3-like_rpt"/>
</dbReference>
<keyword evidence="8 10" id="KW-0472">Membrane</keyword>
<evidence type="ECO:0000256" key="6">
    <source>
        <dbReference type="ARBA" id="ARBA00023065"/>
    </source>
</evidence>
<dbReference type="InterPro" id="IPR028974">
    <property type="entry name" value="TSP_type-3_rpt"/>
</dbReference>
<reference evidence="14 15" key="1">
    <citation type="submission" date="2016-10" db="EMBL/GenBank/DDBJ databases">
        <authorList>
            <person name="de Groot N.N."/>
        </authorList>
    </citation>
    <scope>NUCLEOTIDE SEQUENCE [LARGE SCALE GENOMIC DNA]</scope>
    <source>
        <strain evidence="14 15">DSM 25927</strain>
    </source>
</reference>
<evidence type="ECO:0000256" key="4">
    <source>
        <dbReference type="ARBA" id="ARBA00022692"/>
    </source>
</evidence>
<keyword evidence="5 12" id="KW-0732">Signal</keyword>
<evidence type="ECO:0000256" key="8">
    <source>
        <dbReference type="ARBA" id="ARBA00023136"/>
    </source>
</evidence>
<evidence type="ECO:0000313" key="15">
    <source>
        <dbReference type="Proteomes" id="UP000199233"/>
    </source>
</evidence>
<evidence type="ECO:0000256" key="2">
    <source>
        <dbReference type="ARBA" id="ARBA00022448"/>
    </source>
</evidence>
<keyword evidence="9" id="KW-0998">Cell outer membrane</keyword>
<comment type="subcellular location">
    <subcellularLocation>
        <location evidence="1">Cell outer membrane</location>
        <topology evidence="1">Multi-pass membrane protein</topology>
    </subcellularLocation>
</comment>
<dbReference type="Proteomes" id="UP000199233">
    <property type="component" value="Unassembled WGS sequence"/>
</dbReference>
<sequence>MNHKTRVAAALLLGALATPVLAAETDALPYLSGGYAYTFDDSARHSDAGQGLFLGAGAALNPFWGLELSLFGDRFASGGNHGNRWQDYGLKLDTQFFYSRDPAFSPYVGIGVGAMYSKLRNGNDSSSDPFIDFGVGFLHYFSGFADGRLGFRADARYRWVDLGDTGNAGHLTEPVLRVGLVWALGEKSEPVKPVLDADGDGVPDERDRCPDTPKGVKVDANGCPLDSDGDGVPDSLDQCPGTAPGVAVDARGCPARMGSGRFKISGSGAVLRFEDVHFAFDHDELSDYAKAMLDDAAQVINDTAQKYPALKVDISGHTDAIGSEGYNQALSERRAQKVKQYLVRKGVDEGRISLYSYGESKPEVSNDTEDGRAQNRRAETRTREE</sequence>
<evidence type="ECO:0000256" key="12">
    <source>
        <dbReference type="SAM" id="SignalP"/>
    </source>
</evidence>
<evidence type="ECO:0000259" key="13">
    <source>
        <dbReference type="PROSITE" id="PS51123"/>
    </source>
</evidence>
<keyword evidence="3" id="KW-1134">Transmembrane beta strand</keyword>
<dbReference type="PRINTS" id="PR01021">
    <property type="entry name" value="OMPADOMAIN"/>
</dbReference>
<keyword evidence="4" id="KW-0812">Transmembrane</keyword>
<feature type="compositionally biased region" description="Basic and acidic residues" evidence="11">
    <location>
        <begin position="360"/>
        <end position="385"/>
    </location>
</feature>
<dbReference type="InterPro" id="IPR006664">
    <property type="entry name" value="OMP_bac"/>
</dbReference>
<gene>
    <name evidence="14" type="ORF">SAMN04488038_1165</name>
</gene>
<feature type="signal peptide" evidence="12">
    <location>
        <begin position="1"/>
        <end position="22"/>
    </location>
</feature>
<dbReference type="InterPro" id="IPR036737">
    <property type="entry name" value="OmpA-like_sf"/>
</dbReference>
<evidence type="ECO:0000256" key="10">
    <source>
        <dbReference type="PROSITE-ProRule" id="PRU00473"/>
    </source>
</evidence>
<keyword evidence="15" id="KW-1185">Reference proteome</keyword>
<evidence type="ECO:0000256" key="5">
    <source>
        <dbReference type="ARBA" id="ARBA00022729"/>
    </source>
</evidence>
<dbReference type="PROSITE" id="PS01068">
    <property type="entry name" value="OMPA_1"/>
    <property type="match status" value="1"/>
</dbReference>
<dbReference type="Pfam" id="PF02412">
    <property type="entry name" value="TSP_3"/>
    <property type="match status" value="2"/>
</dbReference>
<dbReference type="Pfam" id="PF13505">
    <property type="entry name" value="OMP_b-brl"/>
    <property type="match status" value="1"/>
</dbReference>
<proteinExistence type="predicted"/>
<evidence type="ECO:0000256" key="11">
    <source>
        <dbReference type="SAM" id="MobiDB-lite"/>
    </source>
</evidence>
<protein>
    <submittedName>
        <fullName evidence="14">OmpA-OmpF porin, OOP family</fullName>
    </submittedName>
</protein>
<dbReference type="GO" id="GO:0005509">
    <property type="term" value="F:calcium ion binding"/>
    <property type="evidence" value="ECO:0007669"/>
    <property type="project" value="InterPro"/>
</dbReference>
<evidence type="ECO:0000256" key="3">
    <source>
        <dbReference type="ARBA" id="ARBA00022452"/>
    </source>
</evidence>
<dbReference type="AlphaFoldDB" id="A0A1H9LEP9"/>
<dbReference type="InterPro" id="IPR006665">
    <property type="entry name" value="OmpA-like"/>
</dbReference>
<dbReference type="InterPro" id="IPR027385">
    <property type="entry name" value="Beta-barrel_OMP"/>
</dbReference>